<dbReference type="SUPFAM" id="SSF52540">
    <property type="entry name" value="P-loop containing nucleoside triphosphate hydrolases"/>
    <property type="match status" value="2"/>
</dbReference>
<feature type="transmembrane region" description="Helical" evidence="9">
    <location>
        <begin position="885"/>
        <end position="904"/>
    </location>
</feature>
<evidence type="ECO:0000259" key="11">
    <source>
        <dbReference type="PROSITE" id="PS50929"/>
    </source>
</evidence>
<dbReference type="InterPro" id="IPR003593">
    <property type="entry name" value="AAA+_ATPase"/>
</dbReference>
<dbReference type="Gene3D" id="1.20.1560.10">
    <property type="entry name" value="ABC transporter type 1, transmembrane domain"/>
    <property type="match status" value="1"/>
</dbReference>
<feature type="transmembrane region" description="Helical" evidence="9">
    <location>
        <begin position="340"/>
        <end position="361"/>
    </location>
</feature>
<dbReference type="GO" id="GO:0015421">
    <property type="term" value="F:ABC-type oligopeptide transporter activity"/>
    <property type="evidence" value="ECO:0007669"/>
    <property type="project" value="TreeGrafter"/>
</dbReference>
<evidence type="ECO:0000256" key="1">
    <source>
        <dbReference type="ARBA" id="ARBA00004141"/>
    </source>
</evidence>
<evidence type="ECO:0000256" key="8">
    <source>
        <dbReference type="SAM" id="MobiDB-lite"/>
    </source>
</evidence>
<dbReference type="InterPro" id="IPR003439">
    <property type="entry name" value="ABC_transporter-like_ATP-bd"/>
</dbReference>
<dbReference type="PROSITE" id="PS50929">
    <property type="entry name" value="ABC_TM1F"/>
    <property type="match status" value="2"/>
</dbReference>
<dbReference type="InterPro" id="IPR039421">
    <property type="entry name" value="Type_1_exporter"/>
</dbReference>
<feature type="domain" description="ABC transporter" evidence="10">
    <location>
        <begin position="1088"/>
        <end position="1324"/>
    </location>
</feature>
<feature type="transmembrane region" description="Helical" evidence="9">
    <location>
        <begin position="804"/>
        <end position="830"/>
    </location>
</feature>
<evidence type="ECO:0000256" key="9">
    <source>
        <dbReference type="SAM" id="Phobius"/>
    </source>
</evidence>
<dbReference type="PROSITE" id="PS00211">
    <property type="entry name" value="ABC_TRANSPORTER_1"/>
    <property type="match status" value="1"/>
</dbReference>
<dbReference type="FunFam" id="3.40.50.300:FF:001471">
    <property type="entry name" value="P-loop containing nucleoside triphosphate hydrolase protein"/>
    <property type="match status" value="1"/>
</dbReference>
<evidence type="ECO:0000256" key="7">
    <source>
        <dbReference type="ARBA" id="ARBA00023136"/>
    </source>
</evidence>
<accession>A0A9P8TCE2</accession>
<dbReference type="InterPro" id="IPR027417">
    <property type="entry name" value="P-loop_NTPase"/>
</dbReference>
<keyword evidence="5" id="KW-0067">ATP-binding</keyword>
<keyword evidence="3 9" id="KW-0812">Transmembrane</keyword>
<feature type="transmembrane region" description="Helical" evidence="9">
    <location>
        <begin position="910"/>
        <end position="931"/>
    </location>
</feature>
<keyword evidence="2" id="KW-0813">Transport</keyword>
<keyword evidence="4" id="KW-0547">Nucleotide-binding</keyword>
<feature type="transmembrane region" description="Helical" evidence="9">
    <location>
        <begin position="1026"/>
        <end position="1046"/>
    </location>
</feature>
<keyword evidence="7 9" id="KW-0472">Membrane</keyword>
<dbReference type="Pfam" id="PF00005">
    <property type="entry name" value="ABC_tran"/>
    <property type="match status" value="2"/>
</dbReference>
<dbReference type="GO" id="GO:0005524">
    <property type="term" value="F:ATP binding"/>
    <property type="evidence" value="ECO:0007669"/>
    <property type="project" value="UniProtKB-KW"/>
</dbReference>
<feature type="domain" description="ABC transporter" evidence="10">
    <location>
        <begin position="416"/>
        <end position="657"/>
    </location>
</feature>
<feature type="transmembrane region" description="Helical" evidence="9">
    <location>
        <begin position="201"/>
        <end position="221"/>
    </location>
</feature>
<proteinExistence type="predicted"/>
<dbReference type="CDD" id="cd18578">
    <property type="entry name" value="ABC_6TM_Pgp_ABCB1_D2_like"/>
    <property type="match status" value="1"/>
</dbReference>
<dbReference type="CDD" id="cd18577">
    <property type="entry name" value="ABC_6TM_Pgp_ABCB1_D1_like"/>
    <property type="match status" value="1"/>
</dbReference>
<dbReference type="Proteomes" id="UP000774326">
    <property type="component" value="Unassembled WGS sequence"/>
</dbReference>
<dbReference type="EMBL" id="JAEUBG010005668">
    <property type="protein sequence ID" value="KAH3673355.1"/>
    <property type="molecule type" value="Genomic_DNA"/>
</dbReference>
<comment type="subcellular location">
    <subcellularLocation>
        <location evidence="1">Membrane</location>
        <topology evidence="1">Multi-pass membrane protein</topology>
    </subcellularLocation>
</comment>
<feature type="compositionally biased region" description="Polar residues" evidence="8">
    <location>
        <begin position="8"/>
        <end position="19"/>
    </location>
</feature>
<name>A0A9P8TCE2_WICPI</name>
<evidence type="ECO:0000313" key="13">
    <source>
        <dbReference type="Proteomes" id="UP000774326"/>
    </source>
</evidence>
<feature type="region of interest" description="Disordered" evidence="8">
    <location>
        <begin position="1"/>
        <end position="29"/>
    </location>
</feature>
<feature type="transmembrane region" description="Helical" evidence="9">
    <location>
        <begin position="761"/>
        <end position="784"/>
    </location>
</feature>
<protein>
    <submittedName>
        <fullName evidence="12">Uncharacterized protein</fullName>
    </submittedName>
</protein>
<dbReference type="PANTHER" id="PTHR43394:SF15">
    <property type="entry name" value="ALPHA-FACTOR-TRANSPORTING ATPASE"/>
    <property type="match status" value="1"/>
</dbReference>
<sequence length="1328" mass="148647">MSLHSPDTIGSGSTYTTEGNPFKDSTHSLDQLRPERKVIDLDIETEDNKQDDGSYLSKVRKARIFMFSTKSDIPYMLFGTFFTIISALSPAVSSLLMGKVFQTLSDYATGQYKDNDEYMEHVTSTTMSLIALGAAGIVFIWITIYAWLQIGERQGLRARENMFKTFLNKPISWYDESEKIMGDLTQMNRCVEELRSGTAEATALMIQSIVSIITLTCVSLYTSWSVTLVMLASTPLITFLSYFFTRYIEKYQKLENTETAGAAKILDWSLSSAKLVRVFSTQDIEYEKFADAVNKSKNAFLKLTLLASGNNGILKFLMLCMFVQAFWFGSTEVRNGHLTAGKVVTCFTSCLILGETFKSLLPQILMIQKARVAIKRLQEFIELREVSTIETKFNTKIDKGYSNNILLYPETCNGDIKFKNINFAYPTRPDTKILKNVSIHFPAGQTTFLVGRSGSGKSTLGNLLLNFYQPKSGRVEIDGFTVNQLSSTWLTDNITLVEQTTTLFKDTLRNNILMGKCSDGFSSVSEKELQAACQMSLLQEVIRDLKDGLDTVVGANGVALSGGQQQRVAIARARLRDTPILILDESVSALDIVLRDLIIDAIKKWRKGKTTIILTHEYNQIGKDDYVYLMENGVVAERGYRRDLETSGLFQHLTSLQDSTVGKIHENTFALQEKRNTFLQKMNKRLSTQALSVVNPISAVQQAEELEFEVETNMNFGSSPRKQRKRTLNTMDEVEEDEGRPDLIPIPIIVKTMLKTVENRFFLFCGIVFAVLNGVCSPVFSFTFTKLLNGLVPQPGTDVGSSGYLIKWSLIVIGLAFFDGLSSFITDFFLHYSAEKWVYGLRKRCLAKVQVQGLSWFAGKTHTPAELNALLLNDARDLRTLVSDFLSVVVSIVVLATAGIVWAMVTGWKLSLVCLSLIPMFVLCSAVYSIVLQGCENNYKNAVADLETQLYEAVTGIKTIRTLRLNDYFKIKFEERVAVLKVAAFQRAFYTGLGVAITNLLTFIVQGILLYYALKLVGTGEYKPYQALQTFTLLVFSIMTCVHLMSQIPEISRGQRSGSYIFRILELEPDAVETSGDAVPSDETEDIVSFKNLNFSYPSAPHVKVLKNFSLDIKKGERVAIVGESGSGKSTLTLLLTRLFQVEKSSLYFQGKDINDIDVKWLRDNVTLVDQKAHFFDSTIYENVTYGLENVTELEIFEALKLANIYDFVISLPSGLHSRIDTSLMSGGQAQRLSIARALIRKPKLLILDECTSALDAESSSKIYELIEKNLTKKDITVVMITHAEKMMRVSSRVIALKNGKIAEDGPYNDLISQRGELFRIVTAGRLG</sequence>
<keyword evidence="6 9" id="KW-1133">Transmembrane helix</keyword>
<dbReference type="SUPFAM" id="SSF90123">
    <property type="entry name" value="ABC transporter transmembrane region"/>
    <property type="match status" value="2"/>
</dbReference>
<evidence type="ECO:0000256" key="5">
    <source>
        <dbReference type="ARBA" id="ARBA00022840"/>
    </source>
</evidence>
<evidence type="ECO:0000256" key="2">
    <source>
        <dbReference type="ARBA" id="ARBA00022448"/>
    </source>
</evidence>
<dbReference type="InterPro" id="IPR036640">
    <property type="entry name" value="ABC1_TM_sf"/>
</dbReference>
<feature type="transmembrane region" description="Helical" evidence="9">
    <location>
        <begin position="127"/>
        <end position="148"/>
    </location>
</feature>
<reference evidence="12" key="2">
    <citation type="submission" date="2021-01" db="EMBL/GenBank/DDBJ databases">
        <authorList>
            <person name="Schikora-Tamarit M.A."/>
        </authorList>
    </citation>
    <scope>NUCLEOTIDE SEQUENCE</scope>
    <source>
        <strain evidence="12">CBS2887</strain>
    </source>
</reference>
<comment type="caution">
    <text evidence="12">The sequence shown here is derived from an EMBL/GenBank/DDBJ whole genome shotgun (WGS) entry which is preliminary data.</text>
</comment>
<evidence type="ECO:0000259" key="10">
    <source>
        <dbReference type="PROSITE" id="PS50893"/>
    </source>
</evidence>
<evidence type="ECO:0000256" key="6">
    <source>
        <dbReference type="ARBA" id="ARBA00022989"/>
    </source>
</evidence>
<feature type="transmembrane region" description="Helical" evidence="9">
    <location>
        <begin position="73"/>
        <end position="97"/>
    </location>
</feature>
<dbReference type="GO" id="GO:0016887">
    <property type="term" value="F:ATP hydrolysis activity"/>
    <property type="evidence" value="ECO:0007669"/>
    <property type="project" value="InterPro"/>
</dbReference>
<feature type="transmembrane region" description="Helical" evidence="9">
    <location>
        <begin position="988"/>
        <end position="1014"/>
    </location>
</feature>
<dbReference type="Gene3D" id="3.40.50.300">
    <property type="entry name" value="P-loop containing nucleotide triphosphate hydrolases"/>
    <property type="match status" value="2"/>
</dbReference>
<dbReference type="PANTHER" id="PTHR43394">
    <property type="entry name" value="ATP-DEPENDENT PERMEASE MDL1, MITOCHONDRIAL"/>
    <property type="match status" value="1"/>
</dbReference>
<dbReference type="OrthoDB" id="6500128at2759"/>
<dbReference type="InterPro" id="IPR017871">
    <property type="entry name" value="ABC_transporter-like_CS"/>
</dbReference>
<keyword evidence="13" id="KW-1185">Reference proteome</keyword>
<dbReference type="FunFam" id="3.40.50.300:FF:000604">
    <property type="entry name" value="ABC transporter B family member 28"/>
    <property type="match status" value="1"/>
</dbReference>
<dbReference type="InterPro" id="IPR011527">
    <property type="entry name" value="ABC1_TM_dom"/>
</dbReference>
<dbReference type="GO" id="GO:0090374">
    <property type="term" value="P:oligopeptide export from mitochondrion"/>
    <property type="evidence" value="ECO:0007669"/>
    <property type="project" value="TreeGrafter"/>
</dbReference>
<dbReference type="GO" id="GO:0005743">
    <property type="term" value="C:mitochondrial inner membrane"/>
    <property type="evidence" value="ECO:0007669"/>
    <property type="project" value="TreeGrafter"/>
</dbReference>
<feature type="transmembrane region" description="Helical" evidence="9">
    <location>
        <begin position="303"/>
        <end position="328"/>
    </location>
</feature>
<evidence type="ECO:0000256" key="3">
    <source>
        <dbReference type="ARBA" id="ARBA00022692"/>
    </source>
</evidence>
<gene>
    <name evidence="12" type="ORF">WICPIJ_009844</name>
</gene>
<dbReference type="PROSITE" id="PS50893">
    <property type="entry name" value="ABC_TRANSPORTER_2"/>
    <property type="match status" value="2"/>
</dbReference>
<feature type="domain" description="ABC transmembrane type-1" evidence="11">
    <location>
        <begin position="77"/>
        <end position="369"/>
    </location>
</feature>
<feature type="transmembrane region" description="Helical" evidence="9">
    <location>
        <begin position="227"/>
        <end position="245"/>
    </location>
</feature>
<evidence type="ECO:0000256" key="4">
    <source>
        <dbReference type="ARBA" id="ARBA00022741"/>
    </source>
</evidence>
<organism evidence="12 13">
    <name type="scientific">Wickerhamomyces pijperi</name>
    <name type="common">Yeast</name>
    <name type="synonym">Pichia pijperi</name>
    <dbReference type="NCBI Taxonomy" id="599730"/>
    <lineage>
        <taxon>Eukaryota</taxon>
        <taxon>Fungi</taxon>
        <taxon>Dikarya</taxon>
        <taxon>Ascomycota</taxon>
        <taxon>Saccharomycotina</taxon>
        <taxon>Saccharomycetes</taxon>
        <taxon>Phaffomycetales</taxon>
        <taxon>Wickerhamomycetaceae</taxon>
        <taxon>Wickerhamomyces</taxon>
    </lineage>
</organism>
<feature type="domain" description="ABC transmembrane type-1" evidence="11">
    <location>
        <begin position="766"/>
        <end position="1053"/>
    </location>
</feature>
<evidence type="ECO:0000313" key="12">
    <source>
        <dbReference type="EMBL" id="KAH3673355.1"/>
    </source>
</evidence>
<dbReference type="Pfam" id="PF00664">
    <property type="entry name" value="ABC_membrane"/>
    <property type="match status" value="2"/>
</dbReference>
<reference evidence="12" key="1">
    <citation type="journal article" date="2021" name="Open Biol.">
        <title>Shared evolutionary footprints suggest mitochondrial oxidative damage underlies multiple complex I losses in fungi.</title>
        <authorList>
            <person name="Schikora-Tamarit M.A."/>
            <person name="Marcet-Houben M."/>
            <person name="Nosek J."/>
            <person name="Gabaldon T."/>
        </authorList>
    </citation>
    <scope>NUCLEOTIDE SEQUENCE</scope>
    <source>
        <strain evidence="12">CBS2887</strain>
    </source>
</reference>
<dbReference type="SMART" id="SM00382">
    <property type="entry name" value="AAA"/>
    <property type="match status" value="2"/>
</dbReference>